<evidence type="ECO:0000256" key="1">
    <source>
        <dbReference type="ARBA" id="ARBA00004141"/>
    </source>
</evidence>
<feature type="transmembrane region" description="Helical" evidence="6">
    <location>
        <begin position="352"/>
        <end position="371"/>
    </location>
</feature>
<dbReference type="InterPro" id="IPR045225">
    <property type="entry name" value="Uracil/uridine/allantoin_perm"/>
</dbReference>
<evidence type="ECO:0000256" key="5">
    <source>
        <dbReference type="ARBA" id="ARBA00023136"/>
    </source>
</evidence>
<accession>A0ABS0Q7S7</accession>
<dbReference type="PANTHER" id="PTHR30618:SF0">
    <property type="entry name" value="PURINE-URACIL PERMEASE NCS1"/>
    <property type="match status" value="1"/>
</dbReference>
<feature type="transmembrane region" description="Helical" evidence="6">
    <location>
        <begin position="64"/>
        <end position="82"/>
    </location>
</feature>
<dbReference type="InterPro" id="IPR012681">
    <property type="entry name" value="NCS1"/>
</dbReference>
<dbReference type="EMBL" id="JAEDAE010000004">
    <property type="protein sequence ID" value="MBH8558537.1"/>
    <property type="molecule type" value="Genomic_DNA"/>
</dbReference>
<evidence type="ECO:0000313" key="8">
    <source>
        <dbReference type="Proteomes" id="UP000625631"/>
    </source>
</evidence>
<organism evidence="7 8">
    <name type="scientific">Hymenobacter negativus</name>
    <dbReference type="NCBI Taxonomy" id="2795026"/>
    <lineage>
        <taxon>Bacteria</taxon>
        <taxon>Pseudomonadati</taxon>
        <taxon>Bacteroidota</taxon>
        <taxon>Cytophagia</taxon>
        <taxon>Cytophagales</taxon>
        <taxon>Hymenobacteraceae</taxon>
        <taxon>Hymenobacter</taxon>
    </lineage>
</organism>
<keyword evidence="8" id="KW-1185">Reference proteome</keyword>
<comment type="subcellular location">
    <subcellularLocation>
        <location evidence="1">Membrane</location>
        <topology evidence="1">Multi-pass membrane protein</topology>
    </subcellularLocation>
</comment>
<keyword evidence="3 6" id="KW-0812">Transmembrane</keyword>
<feature type="transmembrane region" description="Helical" evidence="6">
    <location>
        <begin position="226"/>
        <end position="248"/>
    </location>
</feature>
<dbReference type="NCBIfam" id="TIGR00800">
    <property type="entry name" value="ncs1"/>
    <property type="match status" value="1"/>
</dbReference>
<dbReference type="RefSeq" id="WP_198075504.1">
    <property type="nucleotide sequence ID" value="NZ_JAEDAE010000004.1"/>
</dbReference>
<feature type="transmembrane region" description="Helical" evidence="6">
    <location>
        <begin position="423"/>
        <end position="451"/>
    </location>
</feature>
<dbReference type="InterPro" id="IPR001248">
    <property type="entry name" value="Pur-cyt_permease"/>
</dbReference>
<feature type="transmembrane region" description="Helical" evidence="6">
    <location>
        <begin position="157"/>
        <end position="180"/>
    </location>
</feature>
<proteinExistence type="inferred from homology"/>
<comment type="similarity">
    <text evidence="2">Belongs to the purine-cytosine permease (2.A.39) family.</text>
</comment>
<sequence length="508" mass="54531">MSTSTETSTTPAPGLTSFDLAPVPFAERTWGTGHYAALWISMSLCIPTYMLASSLIEGGMNWRQALLTIFLGNTIVLAPMLLNGRAGARYGIPFPVLARASFGVRGANVPALLRAIIACGWFGIQTWIGGYALYQMAVLWVPSLGTLPAIFPASWALATGPALVFLLFWALNMYVVYLGVDSIRKLLVFKAFFLPLAALALLWWAISAGHGLGPILAQPSKFADSAAFWAFFFPSLTGMVGFWATLSLNIPDFTRYAVSQRAQQLGQALALPASMTLFSFVGVVVTSATFIIYGKTIWDPVVLAGRFDSKLLVSFAMIAVALSTLATNIAANIMSPANDFANFAPERISFKTGGYLTGVLGVLIFPWKLIADPSGYIFTWLVGYSGLLGPIGGIMIVDYYLIRRQQLDVPDLYQFHGRYAYRGGFNPAAIIALIIGVLPNVPGFLTAIGVLEKGTVWPALVAVYNYAWFVGFAVSGLVYLLLMRGQTATQPASAASVASAATMPSLAQ</sequence>
<dbReference type="CDD" id="cd11485">
    <property type="entry name" value="SLC-NCS1sbd_YbbW-like"/>
    <property type="match status" value="1"/>
</dbReference>
<feature type="transmembrane region" description="Helical" evidence="6">
    <location>
        <begin position="33"/>
        <end position="52"/>
    </location>
</feature>
<evidence type="ECO:0000256" key="4">
    <source>
        <dbReference type="ARBA" id="ARBA00022989"/>
    </source>
</evidence>
<feature type="transmembrane region" description="Helical" evidence="6">
    <location>
        <begin position="269"/>
        <end position="292"/>
    </location>
</feature>
<feature type="transmembrane region" description="Helical" evidence="6">
    <location>
        <begin position="187"/>
        <end position="206"/>
    </location>
</feature>
<name>A0ABS0Q7S7_9BACT</name>
<keyword evidence="5 6" id="KW-0472">Membrane</keyword>
<reference evidence="7 8" key="1">
    <citation type="submission" date="2020-12" db="EMBL/GenBank/DDBJ databases">
        <title>Hymenobacter sp.</title>
        <authorList>
            <person name="Kim M.K."/>
        </authorList>
    </citation>
    <scope>NUCLEOTIDE SEQUENCE [LARGE SCALE GENOMIC DNA]</scope>
    <source>
        <strain evidence="7 8">BT442</strain>
    </source>
</reference>
<dbReference type="Pfam" id="PF02133">
    <property type="entry name" value="Transp_cyt_pur"/>
    <property type="match status" value="1"/>
</dbReference>
<comment type="caution">
    <text evidence="7">The sequence shown here is derived from an EMBL/GenBank/DDBJ whole genome shotgun (WGS) entry which is preliminary data.</text>
</comment>
<gene>
    <name evidence="7" type="ORF">I7X13_10795</name>
</gene>
<feature type="transmembrane region" description="Helical" evidence="6">
    <location>
        <begin position="131"/>
        <end position="151"/>
    </location>
</feature>
<keyword evidence="4 6" id="KW-1133">Transmembrane helix</keyword>
<evidence type="ECO:0000256" key="3">
    <source>
        <dbReference type="ARBA" id="ARBA00022692"/>
    </source>
</evidence>
<dbReference type="Proteomes" id="UP000625631">
    <property type="component" value="Unassembled WGS sequence"/>
</dbReference>
<evidence type="ECO:0000256" key="2">
    <source>
        <dbReference type="ARBA" id="ARBA00008974"/>
    </source>
</evidence>
<feature type="transmembrane region" description="Helical" evidence="6">
    <location>
        <begin position="312"/>
        <end position="331"/>
    </location>
</feature>
<feature type="transmembrane region" description="Helical" evidence="6">
    <location>
        <begin position="102"/>
        <end position="124"/>
    </location>
</feature>
<dbReference type="Gene3D" id="1.10.4160.10">
    <property type="entry name" value="Hydantoin permease"/>
    <property type="match status" value="1"/>
</dbReference>
<evidence type="ECO:0000313" key="7">
    <source>
        <dbReference type="EMBL" id="MBH8558537.1"/>
    </source>
</evidence>
<evidence type="ECO:0000256" key="6">
    <source>
        <dbReference type="SAM" id="Phobius"/>
    </source>
</evidence>
<dbReference type="PANTHER" id="PTHR30618">
    <property type="entry name" value="NCS1 FAMILY PURINE/PYRIMIDINE TRANSPORTER"/>
    <property type="match status" value="1"/>
</dbReference>
<feature type="transmembrane region" description="Helical" evidence="6">
    <location>
        <begin position="377"/>
        <end position="402"/>
    </location>
</feature>
<feature type="transmembrane region" description="Helical" evidence="6">
    <location>
        <begin position="463"/>
        <end position="482"/>
    </location>
</feature>
<protein>
    <submittedName>
        <fullName evidence="7">NCS1 family nucleobase:cation symporter-1</fullName>
    </submittedName>
</protein>